<reference evidence="2 3" key="2">
    <citation type="submission" date="2017-10" db="EMBL/GenBank/DDBJ databases">
        <title>Genome analyses suggest a sexual origin of heterokaryosis in a supposedly ancient asexual fungus.</title>
        <authorList>
            <person name="Corradi N."/>
            <person name="Sedzielewska K."/>
            <person name="Noel J."/>
            <person name="Charron P."/>
            <person name="Farinelli L."/>
            <person name="Marton T."/>
            <person name="Kruger M."/>
            <person name="Pelin A."/>
            <person name="Brachmann A."/>
            <person name="Corradi N."/>
        </authorList>
    </citation>
    <scope>NUCLEOTIDE SEQUENCE [LARGE SCALE GENOMIC DNA]</scope>
    <source>
        <strain evidence="2 3">A1</strain>
    </source>
</reference>
<accession>A0A2N0RCG1</accession>
<gene>
    <name evidence="2" type="ORF">RhiirA1_425320</name>
</gene>
<sequence length="144" mass="17491">MNLLIGLLSNAIEEDNNRVSYLMQKAEILAEIELFYLLPHQRRWQTWFPEVIHYYADVDKTREEVQRLIKEGEWDTKDTKEFTEMRNNLLKELKIEHNPIDNEAIMKKLKSHDEKLEKLEKLDKLEELEKLKELEKLLKEIRDK</sequence>
<dbReference type="VEuPathDB" id="FungiDB:RhiirA1_425320"/>
<feature type="coiled-coil region" evidence="1">
    <location>
        <begin position="102"/>
        <end position="144"/>
    </location>
</feature>
<organism evidence="2 3">
    <name type="scientific">Rhizophagus irregularis</name>
    <dbReference type="NCBI Taxonomy" id="588596"/>
    <lineage>
        <taxon>Eukaryota</taxon>
        <taxon>Fungi</taxon>
        <taxon>Fungi incertae sedis</taxon>
        <taxon>Mucoromycota</taxon>
        <taxon>Glomeromycotina</taxon>
        <taxon>Glomeromycetes</taxon>
        <taxon>Glomerales</taxon>
        <taxon>Glomeraceae</taxon>
        <taxon>Rhizophagus</taxon>
    </lineage>
</organism>
<keyword evidence="1" id="KW-0175">Coiled coil</keyword>
<dbReference type="VEuPathDB" id="FungiDB:FUN_004031"/>
<comment type="caution">
    <text evidence="2">The sequence shown here is derived from an EMBL/GenBank/DDBJ whole genome shotgun (WGS) entry which is preliminary data.</text>
</comment>
<name>A0A2N0RCG1_9GLOM</name>
<evidence type="ECO:0000256" key="1">
    <source>
        <dbReference type="SAM" id="Coils"/>
    </source>
</evidence>
<proteinExistence type="predicted"/>
<dbReference type="AlphaFoldDB" id="A0A2N0RCG1"/>
<dbReference type="EMBL" id="LLXH01001055">
    <property type="protein sequence ID" value="PKC60985.1"/>
    <property type="molecule type" value="Genomic_DNA"/>
</dbReference>
<protein>
    <submittedName>
        <fullName evidence="2">Uncharacterized protein</fullName>
    </submittedName>
</protein>
<evidence type="ECO:0000313" key="2">
    <source>
        <dbReference type="EMBL" id="PKC60985.1"/>
    </source>
</evidence>
<reference evidence="2 3" key="1">
    <citation type="submission" date="2017-10" db="EMBL/GenBank/DDBJ databases">
        <title>Extensive intraspecific genome diversity in a model arbuscular mycorrhizal fungus.</title>
        <authorList>
            <person name="Chen E.C.H."/>
            <person name="Morin E."/>
            <person name="Baudet D."/>
            <person name="Noel J."/>
            <person name="Ndikumana S."/>
            <person name="Charron P."/>
            <person name="St-Onge C."/>
            <person name="Giorgi J."/>
            <person name="Grigoriev I.V."/>
            <person name="Roux C."/>
            <person name="Martin F.M."/>
            <person name="Corradi N."/>
        </authorList>
    </citation>
    <scope>NUCLEOTIDE SEQUENCE [LARGE SCALE GENOMIC DNA]</scope>
    <source>
        <strain evidence="2 3">A1</strain>
    </source>
</reference>
<evidence type="ECO:0000313" key="3">
    <source>
        <dbReference type="Proteomes" id="UP000232688"/>
    </source>
</evidence>
<dbReference type="Proteomes" id="UP000232688">
    <property type="component" value="Unassembled WGS sequence"/>
</dbReference>